<dbReference type="RefSeq" id="WP_039455401.1">
    <property type="nucleotide sequence ID" value="NZ_JSWE01000062.1"/>
</dbReference>
<organism evidence="2 3">
    <name type="scientific">Candidatus Jidaibacter acanthamoebae</name>
    <dbReference type="NCBI Taxonomy" id="86105"/>
    <lineage>
        <taxon>Bacteria</taxon>
        <taxon>Pseudomonadati</taxon>
        <taxon>Pseudomonadota</taxon>
        <taxon>Alphaproteobacteria</taxon>
        <taxon>Rickettsiales</taxon>
        <taxon>Candidatus Midichloriaceae</taxon>
        <taxon>Candidatus Jidaibacter</taxon>
    </lineage>
</organism>
<protein>
    <recommendedName>
        <fullName evidence="1">Transposase DDE domain-containing protein</fullName>
    </recommendedName>
</protein>
<evidence type="ECO:0000313" key="3">
    <source>
        <dbReference type="Proteomes" id="UP000031258"/>
    </source>
</evidence>
<dbReference type="Pfam" id="PF13737">
    <property type="entry name" value="DDE_Tnp_1_5"/>
    <property type="match status" value="1"/>
</dbReference>
<proteinExistence type="predicted"/>
<evidence type="ECO:0000259" key="1">
    <source>
        <dbReference type="Pfam" id="PF13737"/>
    </source>
</evidence>
<dbReference type="EMBL" id="JSWE01000062">
    <property type="protein sequence ID" value="KIE05810.1"/>
    <property type="molecule type" value="Genomic_DNA"/>
</dbReference>
<dbReference type="AlphaFoldDB" id="A0A0C1R0G6"/>
<reference evidence="2 3" key="1">
    <citation type="submission" date="2014-11" db="EMBL/GenBank/DDBJ databases">
        <title>A Rickettsiales Symbiont of Amoebae With Ancient Features.</title>
        <authorList>
            <person name="Schulz F."/>
            <person name="Martijn J."/>
            <person name="Wascher F."/>
            <person name="Kostanjsek R."/>
            <person name="Ettema T.J."/>
            <person name="Horn M."/>
        </authorList>
    </citation>
    <scope>NUCLEOTIDE SEQUENCE [LARGE SCALE GENOMIC DNA]</scope>
    <source>
        <strain evidence="2 3">UWC36</strain>
    </source>
</reference>
<dbReference type="InterPro" id="IPR025668">
    <property type="entry name" value="Tnp_DDE_dom"/>
</dbReference>
<dbReference type="Proteomes" id="UP000031258">
    <property type="component" value="Unassembled WGS sequence"/>
</dbReference>
<keyword evidence="3" id="KW-1185">Reference proteome</keyword>
<accession>A0A0C1R0G6</accession>
<sequence>MAFYSDYVIEMMLIIHMLLKLPLRQTDEFIRSIFELVRVKLEVHEFEPDYPSELNVCLRE</sequence>
<feature type="domain" description="Transposase DDE" evidence="1">
    <location>
        <begin position="3"/>
        <end position="46"/>
    </location>
</feature>
<name>A0A0C1R0G6_9RICK</name>
<gene>
    <name evidence="2" type="ORF">NF27_CK00030</name>
</gene>
<evidence type="ECO:0000313" key="2">
    <source>
        <dbReference type="EMBL" id="KIE05810.1"/>
    </source>
</evidence>
<comment type="caution">
    <text evidence="2">The sequence shown here is derived from an EMBL/GenBank/DDBJ whole genome shotgun (WGS) entry which is preliminary data.</text>
</comment>